<accession>A0A1B7M134</accession>
<dbReference type="Pfam" id="PF00106">
    <property type="entry name" value="adh_short"/>
    <property type="match status" value="1"/>
</dbReference>
<evidence type="ECO:0000313" key="1">
    <source>
        <dbReference type="EMBL" id="OAV62099.1"/>
    </source>
</evidence>
<gene>
    <name evidence="1" type="ORF">A6F49_07320</name>
</gene>
<dbReference type="EMBL" id="LXEY01000014">
    <property type="protein sequence ID" value="OAV62099.1"/>
    <property type="molecule type" value="Genomic_DNA"/>
</dbReference>
<comment type="caution">
    <text evidence="1">The sequence shown here is derived from an EMBL/GenBank/DDBJ whole genome shotgun (WGS) entry which is preliminary data.</text>
</comment>
<protein>
    <submittedName>
        <fullName evidence="1">Short-chain dehydrogenase</fullName>
    </submittedName>
</protein>
<name>A0A1B7M134_9MICC</name>
<dbReference type="SUPFAM" id="SSF51735">
    <property type="entry name" value="NAD(P)-binding Rossmann-fold domains"/>
    <property type="match status" value="1"/>
</dbReference>
<dbReference type="RefSeq" id="WP_043057241.1">
    <property type="nucleotide sequence ID" value="NZ_LXEY01000014.1"/>
</dbReference>
<dbReference type="PANTHER" id="PTHR43975:SF2">
    <property type="entry name" value="EG:BACR7A4.14 PROTEIN-RELATED"/>
    <property type="match status" value="1"/>
</dbReference>
<dbReference type="AlphaFoldDB" id="A0A1B7M134"/>
<dbReference type="Gene3D" id="3.40.50.720">
    <property type="entry name" value="NAD(P)-binding Rossmann-like Domain"/>
    <property type="match status" value="1"/>
</dbReference>
<dbReference type="Proteomes" id="UP000078292">
    <property type="component" value="Unassembled WGS sequence"/>
</dbReference>
<proteinExistence type="predicted"/>
<dbReference type="PRINTS" id="PR00081">
    <property type="entry name" value="GDHRDH"/>
</dbReference>
<organism evidence="1 2">
    <name type="scientific">Enteractinococcus helveticum</name>
    <dbReference type="NCBI Taxonomy" id="1837282"/>
    <lineage>
        <taxon>Bacteria</taxon>
        <taxon>Bacillati</taxon>
        <taxon>Actinomycetota</taxon>
        <taxon>Actinomycetes</taxon>
        <taxon>Micrococcales</taxon>
        <taxon>Micrococcaceae</taxon>
    </lineage>
</organism>
<dbReference type="Pfam" id="PF13561">
    <property type="entry name" value="adh_short_C2"/>
    <property type="match status" value="1"/>
</dbReference>
<reference evidence="1 2" key="1">
    <citation type="submission" date="2016-04" db="EMBL/GenBank/DDBJ databases">
        <title>First whole genome shotgun sequence of the bacterium Enteractinococcus sp. strain UASWS1574.</title>
        <authorList>
            <person name="Crovadore J."/>
            <person name="Chablais R."/>
            <person name="Lefort F."/>
        </authorList>
    </citation>
    <scope>NUCLEOTIDE SEQUENCE [LARGE SCALE GENOMIC DNA]</scope>
    <source>
        <strain evidence="1 2">UASWS1574</strain>
    </source>
</reference>
<evidence type="ECO:0000313" key="2">
    <source>
        <dbReference type="Proteomes" id="UP000078292"/>
    </source>
</evidence>
<dbReference type="InterPro" id="IPR036291">
    <property type="entry name" value="NAD(P)-bd_dom_sf"/>
</dbReference>
<sequence>MTSNSPQIVITGVASGIGKETAQLLSSQGYHVIGVDRAPVEDFAGTFIQGDLSDPTGVNQIAHKIRETAPAGIHGLANIAGVPGTAPTEVVLNINVFGVRDLIQAVRPQLQRGSSIVNLASAVAYQWRAHKAQLAEFALAADRQQAITQALADDHIVGHSYLFSKQCVSLLSEYFAAEFVADGIRVNSVSPGPVETPILEDFKNDHGRDKVNSAATTLGRFGAPADIAQCIAYLLSPEAAWVNGTDLRVDGGLTAYRETAQFRDGSQQPVQA</sequence>
<dbReference type="PANTHER" id="PTHR43975">
    <property type="entry name" value="ZGC:101858"/>
    <property type="match status" value="1"/>
</dbReference>
<keyword evidence="2" id="KW-1185">Reference proteome</keyword>
<dbReference type="STRING" id="1837282.A6F49_07320"/>
<dbReference type="InterPro" id="IPR002347">
    <property type="entry name" value="SDR_fam"/>
</dbReference>
<dbReference type="OrthoDB" id="9809287at2"/>